<accession>A0A2A6B8N2</accession>
<dbReference type="Proteomes" id="UP000005239">
    <property type="component" value="Unassembled WGS sequence"/>
</dbReference>
<dbReference type="AlphaFoldDB" id="A0A2A6B8N2"/>
<accession>A0A8R1Y4P9</accession>
<evidence type="ECO:0000313" key="1">
    <source>
        <dbReference type="EnsemblMetazoa" id="PPA04290.1"/>
    </source>
</evidence>
<reference evidence="2" key="1">
    <citation type="journal article" date="2008" name="Nat. Genet.">
        <title>The Pristionchus pacificus genome provides a unique perspective on nematode lifestyle and parasitism.</title>
        <authorList>
            <person name="Dieterich C."/>
            <person name="Clifton S.W."/>
            <person name="Schuster L.N."/>
            <person name="Chinwalla A."/>
            <person name="Delehaunty K."/>
            <person name="Dinkelacker I."/>
            <person name="Fulton L."/>
            <person name="Fulton R."/>
            <person name="Godfrey J."/>
            <person name="Minx P."/>
            <person name="Mitreva M."/>
            <person name="Roeseler W."/>
            <person name="Tian H."/>
            <person name="Witte H."/>
            <person name="Yang S.P."/>
            <person name="Wilson R.K."/>
            <person name="Sommer R.J."/>
        </authorList>
    </citation>
    <scope>NUCLEOTIDE SEQUENCE [LARGE SCALE GENOMIC DNA]</scope>
    <source>
        <strain evidence="2">PS312</strain>
    </source>
</reference>
<gene>
    <name evidence="1" type="primary">WBGene00093844</name>
</gene>
<proteinExistence type="predicted"/>
<protein>
    <submittedName>
        <fullName evidence="1">Uncharacterized protein</fullName>
    </submittedName>
</protein>
<evidence type="ECO:0000313" key="2">
    <source>
        <dbReference type="Proteomes" id="UP000005239"/>
    </source>
</evidence>
<sequence length="375" mass="42437">MVYDPNHPRFTHTLTCNAHVTKAARVVVAVSLFSVLIRVVIEVAMQTWDYRENAILAIDFCLSICLLVAVYKEIPCLIVPYLAYLVLNVLVRFIVAFQVVNGKMANKMIDVSTTSGKIFYCVQVAVLITILGYFFKVIFNFFVYLLGRVNVVREPHHVHCSSKYSPDPQTLKQRKPRVPPGQHLSLFRLFFPNTLPLAMSFDQNHPKYFHTLCVSAHVTKAARSIAVFSLISFVLRTAYFLATQYKEWDRYITFMFFLDFCCVVGLLAGVHKELLTIVLMIGVTFAIITEMPITAVFMGVIVIGFVAYFSKIVLNYFVYLSALQSHQSLSGPPSVSYHASVPSAPLYEKTGNQYPTKHQEAHKMEAGELPPPYTH</sequence>
<dbReference type="EnsemblMetazoa" id="PPA04290.1">
    <property type="protein sequence ID" value="PPA04290.1"/>
    <property type="gene ID" value="WBGene00093844"/>
</dbReference>
<keyword evidence="2" id="KW-1185">Reference proteome</keyword>
<reference evidence="1" key="2">
    <citation type="submission" date="2022-06" db="UniProtKB">
        <authorList>
            <consortium name="EnsemblMetazoa"/>
        </authorList>
    </citation>
    <scope>IDENTIFICATION</scope>
    <source>
        <strain evidence="1">PS312</strain>
    </source>
</reference>
<name>A0A2A6B8N2_PRIPA</name>
<organism evidence="1 2">
    <name type="scientific">Pristionchus pacificus</name>
    <name type="common">Parasitic nematode worm</name>
    <dbReference type="NCBI Taxonomy" id="54126"/>
    <lineage>
        <taxon>Eukaryota</taxon>
        <taxon>Metazoa</taxon>
        <taxon>Ecdysozoa</taxon>
        <taxon>Nematoda</taxon>
        <taxon>Chromadorea</taxon>
        <taxon>Rhabditida</taxon>
        <taxon>Rhabditina</taxon>
        <taxon>Diplogasteromorpha</taxon>
        <taxon>Diplogasteroidea</taxon>
        <taxon>Neodiplogasteridae</taxon>
        <taxon>Pristionchus</taxon>
    </lineage>
</organism>